<dbReference type="EMBL" id="CP104213">
    <property type="protein sequence ID" value="UWX65553.1"/>
    <property type="molecule type" value="Genomic_DNA"/>
</dbReference>
<keyword evidence="3" id="KW-1185">Reference proteome</keyword>
<feature type="compositionally biased region" description="Basic and acidic residues" evidence="1">
    <location>
        <begin position="30"/>
        <end position="49"/>
    </location>
</feature>
<evidence type="ECO:0000256" key="1">
    <source>
        <dbReference type="SAM" id="MobiDB-lite"/>
    </source>
</evidence>
<protein>
    <submittedName>
        <fullName evidence="2">Uncharacterized protein</fullName>
    </submittedName>
</protein>
<evidence type="ECO:0000313" key="3">
    <source>
        <dbReference type="Proteomes" id="UP001060261"/>
    </source>
</evidence>
<organism evidence="2 3">
    <name type="scientific">Deinococcus rubellus</name>
    <dbReference type="NCBI Taxonomy" id="1889240"/>
    <lineage>
        <taxon>Bacteria</taxon>
        <taxon>Thermotogati</taxon>
        <taxon>Deinococcota</taxon>
        <taxon>Deinococci</taxon>
        <taxon>Deinococcales</taxon>
        <taxon>Deinococcaceae</taxon>
        <taxon>Deinococcus</taxon>
    </lineage>
</organism>
<evidence type="ECO:0000313" key="2">
    <source>
        <dbReference type="EMBL" id="UWX65553.1"/>
    </source>
</evidence>
<dbReference type="Proteomes" id="UP001060261">
    <property type="component" value="Chromosome"/>
</dbReference>
<sequence>MYQSDLDLITKAQLQAAPGHHISPRPTPSRLDRWVRRVSDRLSQRRPAE</sequence>
<gene>
    <name evidence="2" type="ORF">N0D28_07865</name>
</gene>
<accession>A0ABY5YKA5</accession>
<name>A0ABY5YKA5_9DEIO</name>
<proteinExistence type="predicted"/>
<feature type="region of interest" description="Disordered" evidence="1">
    <location>
        <begin position="15"/>
        <end position="49"/>
    </location>
</feature>
<dbReference type="RefSeq" id="WP_260561809.1">
    <property type="nucleotide sequence ID" value="NZ_BAABEC010000008.1"/>
</dbReference>
<reference evidence="2" key="1">
    <citation type="submission" date="2022-09" db="EMBL/GenBank/DDBJ databases">
        <title>genome sequence of Deinococcus rubellus.</title>
        <authorList>
            <person name="Srinivasan S."/>
        </authorList>
    </citation>
    <scope>NUCLEOTIDE SEQUENCE</scope>
    <source>
        <strain evidence="2">Ant6</strain>
    </source>
</reference>